<feature type="transmembrane region" description="Helical" evidence="8">
    <location>
        <begin position="68"/>
        <end position="93"/>
    </location>
</feature>
<keyword evidence="5 8" id="KW-0812">Transmembrane</keyword>
<gene>
    <name evidence="10" type="ORF">AB675_3539</name>
</gene>
<keyword evidence="11" id="KW-1185">Reference proteome</keyword>
<dbReference type="PANTHER" id="PTHR31686">
    <property type="match status" value="1"/>
</dbReference>
<evidence type="ECO:0000256" key="6">
    <source>
        <dbReference type="ARBA" id="ARBA00022989"/>
    </source>
</evidence>
<dbReference type="Gene3D" id="1.50.10.150">
    <property type="entry name" value="Voltage-dependent anion channel"/>
    <property type="match status" value="1"/>
</dbReference>
<comment type="similarity">
    <text evidence="2">Belongs to the tellurite-resistance/dicarboxylate transporter (TDT) family.</text>
</comment>
<dbReference type="InterPro" id="IPR051629">
    <property type="entry name" value="Sulfite_efflux_TDT"/>
</dbReference>
<dbReference type="AlphaFoldDB" id="A0A0N0NLS2"/>
<evidence type="ECO:0000256" key="3">
    <source>
        <dbReference type="ARBA" id="ARBA00022448"/>
    </source>
</evidence>
<reference evidence="10 11" key="1">
    <citation type="submission" date="2015-06" db="EMBL/GenBank/DDBJ databases">
        <title>Draft genome of the ant-associated black yeast Phialophora attae CBS 131958.</title>
        <authorList>
            <person name="Moreno L.F."/>
            <person name="Stielow B.J."/>
            <person name="de Hoog S."/>
            <person name="Vicente V.A."/>
            <person name="Weiss V.A."/>
            <person name="de Vries M."/>
            <person name="Cruz L.M."/>
            <person name="Souza E.M."/>
        </authorList>
    </citation>
    <scope>NUCLEOTIDE SEQUENCE [LARGE SCALE GENOMIC DNA]</scope>
    <source>
        <strain evidence="10 11">CBS 131958</strain>
    </source>
</reference>
<evidence type="ECO:0000256" key="4">
    <source>
        <dbReference type="ARBA" id="ARBA00022475"/>
    </source>
</evidence>
<feature type="transmembrane region" description="Helical" evidence="8">
    <location>
        <begin position="231"/>
        <end position="258"/>
    </location>
</feature>
<dbReference type="InterPro" id="IPR004695">
    <property type="entry name" value="SLAC1/Mae1/Ssu1/TehA"/>
</dbReference>
<feature type="transmembrane region" description="Helical" evidence="8">
    <location>
        <begin position="311"/>
        <end position="337"/>
    </location>
</feature>
<evidence type="ECO:0000256" key="1">
    <source>
        <dbReference type="ARBA" id="ARBA00004651"/>
    </source>
</evidence>
<keyword evidence="4" id="KW-1003">Cell membrane</keyword>
<dbReference type="VEuPathDB" id="FungiDB:AB675_3539"/>
<evidence type="ECO:0000256" key="5">
    <source>
        <dbReference type="ARBA" id="ARBA00022692"/>
    </source>
</evidence>
<feature type="transmembrane region" description="Helical" evidence="8">
    <location>
        <begin position="202"/>
        <end position="225"/>
    </location>
</feature>
<keyword evidence="7 8" id="KW-0472">Membrane</keyword>
<dbReference type="RefSeq" id="XP_017999594.1">
    <property type="nucleotide sequence ID" value="XM_018143598.1"/>
</dbReference>
<feature type="transmembrane region" description="Helical" evidence="8">
    <location>
        <begin position="405"/>
        <end position="428"/>
    </location>
</feature>
<protein>
    <submittedName>
        <fullName evidence="10">Sulfite efflux pump SSU1</fullName>
    </submittedName>
</protein>
<dbReference type="InterPro" id="IPR010730">
    <property type="entry name" value="HET"/>
</dbReference>
<evidence type="ECO:0000259" key="9">
    <source>
        <dbReference type="Pfam" id="PF06985"/>
    </source>
</evidence>
<keyword evidence="6 8" id="KW-1133">Transmembrane helix</keyword>
<dbReference type="Pfam" id="PF06985">
    <property type="entry name" value="HET"/>
    <property type="match status" value="1"/>
</dbReference>
<evidence type="ECO:0000313" key="11">
    <source>
        <dbReference type="Proteomes" id="UP000038010"/>
    </source>
</evidence>
<dbReference type="OrthoDB" id="1099at2759"/>
<comment type="subcellular location">
    <subcellularLocation>
        <location evidence="1">Cell membrane</location>
        <topology evidence="1">Multi-pass membrane protein</topology>
    </subcellularLocation>
</comment>
<proteinExistence type="inferred from homology"/>
<feature type="transmembrane region" description="Helical" evidence="8">
    <location>
        <begin position="45"/>
        <end position="62"/>
    </location>
</feature>
<name>A0A0N0NLS2_9EURO</name>
<dbReference type="EMBL" id="LFJN01000014">
    <property type="protein sequence ID" value="KPI39631.1"/>
    <property type="molecule type" value="Genomic_DNA"/>
</dbReference>
<feature type="transmembrane region" description="Helical" evidence="8">
    <location>
        <begin position="114"/>
        <end position="140"/>
    </location>
</feature>
<dbReference type="GO" id="GO:0005886">
    <property type="term" value="C:plasma membrane"/>
    <property type="evidence" value="ECO:0007669"/>
    <property type="project" value="UniProtKB-SubCell"/>
</dbReference>
<feature type="transmembrane region" description="Helical" evidence="8">
    <location>
        <begin position="379"/>
        <end position="399"/>
    </location>
</feature>
<feature type="transmembrane region" description="Helical" evidence="8">
    <location>
        <begin position="146"/>
        <end position="166"/>
    </location>
</feature>
<feature type="transmembrane region" description="Helical" evidence="8">
    <location>
        <begin position="270"/>
        <end position="291"/>
    </location>
</feature>
<sequence>MRDLEAAADLSDATAHHVELAHVKDAAQQHTLSIRQCLRYFSPQWFTVTMGSGITSLLLYEFPYQARWLYWLSVAVFALHLGLCLLFATLTIIRFVLWPDLFGATLKHPVESNFAGAFVVSLLGAANMVALVCASAWGSWAADLGWAVWIVASVMAGLVAIGVPWMHVESCVRRYSASYSDAGASMDSVREHPMKAIEGMTAVHLLAPISTIVAGATAATAASAVAEPERVAATITVGYVLLGLGLTIALIMMIVLLFRTIMYGLPSHDLIMTGFITVGPPNMGAAAFVLLGESARQVNVGWLGDGQTVRMIGVLVALLLWGFGLLCLWFAVGGVVYHVRIPLEMRRPPVTMWNSSTICAGNNIPAIKVTPAARIQFNLSWWSLVFPLGTFALSTSHLAAALPSAFFRVFGALLSALVAVLFVVLLALTTWDLLINDNLELSTVRHSLTDCPEYHAVSYVWGTARASVHVSCNRNPLSITPTAYEMLQHLCRGMNVVRRLPLWIDAICINQDDPDEKKLAVPLMHQVFSQARDVFIWLGPAIPQTEAFMHKFGSVFELAEEHDFAKAVEDDEGWPSDNDHFWAGLFHILNHDWFRRLWTFQEVILARKSITVCGTSWVDLDNLVNVKEAVDRVWAISGLFNEDLQKQLAPLVDYSASGRKDYWRTHVRFMQTLLVETQSLGMLCIPPTIETKAPAMPSWCPNLSGKPACYMYLDALWDRAVSPRLAANLPGMDSDDDACSRRRRDIKYHPRKHITTDDKGGLHVRGFVVETISEVVEDERLFGATKYMDDLGWEAYSLDNPTHIAALEWYSRGLRLARRVLHGSDEGAAGIPREYLMAFFVNHRLRDEAELAYRDALTVVQTGDLDHILSLRETSRYELARRCMTQRKAMCGHAFFSTKGGRFGIAHPGVKPGDQVCVFYGAEPLHILRRPAPQQTDNANAAHDSTAAAAQFIGSAFIPHLMEQQLSDTARLGPDEIFLMR</sequence>
<comment type="caution">
    <text evidence="10">The sequence shown here is derived from an EMBL/GenBank/DDBJ whole genome shotgun (WGS) entry which is preliminary data.</text>
</comment>
<dbReference type="GeneID" id="28735478"/>
<keyword evidence="3" id="KW-0813">Transport</keyword>
<evidence type="ECO:0000256" key="8">
    <source>
        <dbReference type="SAM" id="Phobius"/>
    </source>
</evidence>
<dbReference type="Pfam" id="PF03595">
    <property type="entry name" value="SLAC1"/>
    <property type="match status" value="1"/>
</dbReference>
<dbReference type="Proteomes" id="UP000038010">
    <property type="component" value="Unassembled WGS sequence"/>
</dbReference>
<dbReference type="PANTHER" id="PTHR31686:SF3">
    <property type="entry name" value="ACID TRANSPORT PROTEIN, PUTATIVE (AFU_ORTHOLOGUE AFUA_4G09410)-RELATED"/>
    <property type="match status" value="1"/>
</dbReference>
<feature type="domain" description="Heterokaryon incompatibility" evidence="9">
    <location>
        <begin position="454"/>
        <end position="602"/>
    </location>
</feature>
<evidence type="ECO:0000313" key="10">
    <source>
        <dbReference type="EMBL" id="KPI39631.1"/>
    </source>
</evidence>
<evidence type="ECO:0000256" key="7">
    <source>
        <dbReference type="ARBA" id="ARBA00023136"/>
    </source>
</evidence>
<dbReference type="STRING" id="1664694.A0A0N0NLS2"/>
<dbReference type="GO" id="GO:0000319">
    <property type="term" value="F:sulfite transmembrane transporter activity"/>
    <property type="evidence" value="ECO:0007669"/>
    <property type="project" value="TreeGrafter"/>
</dbReference>
<evidence type="ECO:0000256" key="2">
    <source>
        <dbReference type="ARBA" id="ARBA00008566"/>
    </source>
</evidence>
<accession>A0A0N0NLS2</accession>
<dbReference type="InterPro" id="IPR038665">
    <property type="entry name" value="Voltage-dep_anion_channel_sf"/>
</dbReference>
<organism evidence="10 11">
    <name type="scientific">Cyphellophora attinorum</name>
    <dbReference type="NCBI Taxonomy" id="1664694"/>
    <lineage>
        <taxon>Eukaryota</taxon>
        <taxon>Fungi</taxon>
        <taxon>Dikarya</taxon>
        <taxon>Ascomycota</taxon>
        <taxon>Pezizomycotina</taxon>
        <taxon>Eurotiomycetes</taxon>
        <taxon>Chaetothyriomycetidae</taxon>
        <taxon>Chaetothyriales</taxon>
        <taxon>Cyphellophoraceae</taxon>
        <taxon>Cyphellophora</taxon>
    </lineage>
</organism>